<name>A0A1W6MX35_9HYPH</name>
<dbReference type="AlphaFoldDB" id="A0A1W6MX35"/>
<protein>
    <submittedName>
        <fullName evidence="1">N-formylglutamate amidohydrolase</fullName>
    </submittedName>
</protein>
<dbReference type="Proteomes" id="UP000193978">
    <property type="component" value="Chromosome"/>
</dbReference>
<dbReference type="KEGG" id="mbry:B1812_14560"/>
<dbReference type="OrthoDB" id="9815326at2"/>
<keyword evidence="1" id="KW-0378">Hydrolase</keyword>
<dbReference type="InterPro" id="IPR011227">
    <property type="entry name" value="UCP029730"/>
</dbReference>
<dbReference type="STRING" id="655015.B1812_14560"/>
<organism evidence="1 2">
    <name type="scientific">Methylocystis bryophila</name>
    <dbReference type="NCBI Taxonomy" id="655015"/>
    <lineage>
        <taxon>Bacteria</taxon>
        <taxon>Pseudomonadati</taxon>
        <taxon>Pseudomonadota</taxon>
        <taxon>Alphaproteobacteria</taxon>
        <taxon>Hyphomicrobiales</taxon>
        <taxon>Methylocystaceae</taxon>
        <taxon>Methylocystis</taxon>
    </lineage>
</organism>
<keyword evidence="2" id="KW-1185">Reference proteome</keyword>
<dbReference type="Gene3D" id="3.40.630.40">
    <property type="entry name" value="Zn-dependent exopeptidases"/>
    <property type="match status" value="1"/>
</dbReference>
<sequence>MNKTLNKLLATDEPAAATLRNEFGSSPFFILVDHAGNSVPRALDRLGVSEADCERHIAWDIGAAAVAHLVADTLDATLVQQNYSRLVIDCNRAPGSAASIPEVSELTRIPGNIGLSESQRTVREREIFWPYHDRIAAELDRRLSEGRRTVLVALHSFTPVYLGVARAWQAGLLYNRDPRFAKVLMTLLRREELLVGDNQPYSVSDATDYSIPVHGERRGLLHVEVEIRQDLIADEMGQKSWATRLARLLPLAHQELMASERPQAP</sequence>
<dbReference type="GO" id="GO:0016787">
    <property type="term" value="F:hydrolase activity"/>
    <property type="evidence" value="ECO:0007669"/>
    <property type="project" value="UniProtKB-KW"/>
</dbReference>
<dbReference type="Pfam" id="PF05013">
    <property type="entry name" value="FGase"/>
    <property type="match status" value="1"/>
</dbReference>
<dbReference type="EMBL" id="CP019948">
    <property type="protein sequence ID" value="ARN82096.1"/>
    <property type="molecule type" value="Genomic_DNA"/>
</dbReference>
<dbReference type="PIRSF" id="PIRSF029730">
    <property type="entry name" value="UCP029730"/>
    <property type="match status" value="1"/>
</dbReference>
<gene>
    <name evidence="1" type="ORF">B1812_14560</name>
</gene>
<accession>A0A1W6MX35</accession>
<evidence type="ECO:0000313" key="1">
    <source>
        <dbReference type="EMBL" id="ARN82096.1"/>
    </source>
</evidence>
<evidence type="ECO:0000313" key="2">
    <source>
        <dbReference type="Proteomes" id="UP000193978"/>
    </source>
</evidence>
<reference evidence="1 2" key="1">
    <citation type="submission" date="2017-02" db="EMBL/GenBank/DDBJ databases">
        <authorList>
            <person name="Peterson S.W."/>
        </authorList>
    </citation>
    <scope>NUCLEOTIDE SEQUENCE [LARGE SCALE GENOMIC DNA]</scope>
    <source>
        <strain evidence="1 2">S285</strain>
    </source>
</reference>
<dbReference type="InterPro" id="IPR007709">
    <property type="entry name" value="N-FG_amidohydro"/>
</dbReference>
<dbReference type="SUPFAM" id="SSF53187">
    <property type="entry name" value="Zn-dependent exopeptidases"/>
    <property type="match status" value="1"/>
</dbReference>
<proteinExistence type="predicted"/>